<dbReference type="EMBL" id="BKCJ010408026">
    <property type="protein sequence ID" value="GFA34442.1"/>
    <property type="molecule type" value="Genomic_DNA"/>
</dbReference>
<protein>
    <submittedName>
        <fullName evidence="1">Uncharacterized protein</fullName>
    </submittedName>
</protein>
<evidence type="ECO:0000313" key="1">
    <source>
        <dbReference type="EMBL" id="GFA34442.1"/>
    </source>
</evidence>
<sequence>MTKKGLMVKNVKELKLLNGCLVLDISIISKGKHVEVIIIFDDDTKDNAFYVSDYEDDAFFISDSEEDAFPVCDFEYAESDVDDDTNVMW</sequence>
<organism evidence="1">
    <name type="scientific">Tanacetum cinerariifolium</name>
    <name type="common">Dalmatian daisy</name>
    <name type="synonym">Chrysanthemum cinerariifolium</name>
    <dbReference type="NCBI Taxonomy" id="118510"/>
    <lineage>
        <taxon>Eukaryota</taxon>
        <taxon>Viridiplantae</taxon>
        <taxon>Streptophyta</taxon>
        <taxon>Embryophyta</taxon>
        <taxon>Tracheophyta</taxon>
        <taxon>Spermatophyta</taxon>
        <taxon>Magnoliopsida</taxon>
        <taxon>eudicotyledons</taxon>
        <taxon>Gunneridae</taxon>
        <taxon>Pentapetalae</taxon>
        <taxon>asterids</taxon>
        <taxon>campanulids</taxon>
        <taxon>Asterales</taxon>
        <taxon>Asteraceae</taxon>
        <taxon>Asteroideae</taxon>
        <taxon>Anthemideae</taxon>
        <taxon>Anthemidinae</taxon>
        <taxon>Tanacetum</taxon>
    </lineage>
</organism>
<proteinExistence type="predicted"/>
<name>A0A699JIS1_TANCI</name>
<reference evidence="1" key="1">
    <citation type="journal article" date="2019" name="Sci. Rep.">
        <title>Draft genome of Tanacetum cinerariifolium, the natural source of mosquito coil.</title>
        <authorList>
            <person name="Yamashiro T."/>
            <person name="Shiraishi A."/>
            <person name="Satake H."/>
            <person name="Nakayama K."/>
        </authorList>
    </citation>
    <scope>NUCLEOTIDE SEQUENCE</scope>
</reference>
<gene>
    <name evidence="1" type="ORF">Tci_606414</name>
</gene>
<comment type="caution">
    <text evidence="1">The sequence shown here is derived from an EMBL/GenBank/DDBJ whole genome shotgun (WGS) entry which is preliminary data.</text>
</comment>
<dbReference type="AlphaFoldDB" id="A0A699JIS1"/>
<accession>A0A699JIS1</accession>